<feature type="transmembrane region" description="Helical" evidence="7">
    <location>
        <begin position="269"/>
        <end position="289"/>
    </location>
</feature>
<evidence type="ECO:0000259" key="8">
    <source>
        <dbReference type="PROSITE" id="PS50850"/>
    </source>
</evidence>
<reference evidence="9" key="1">
    <citation type="submission" date="2021-01" db="UniProtKB">
        <authorList>
            <consortium name="EnsemblMetazoa"/>
        </authorList>
    </citation>
    <scope>IDENTIFICATION</scope>
</reference>
<dbReference type="RefSeq" id="XP_022667684.1">
    <property type="nucleotide sequence ID" value="XM_022811949.1"/>
</dbReference>
<evidence type="ECO:0000256" key="1">
    <source>
        <dbReference type="ARBA" id="ARBA00004141"/>
    </source>
</evidence>
<dbReference type="EnsemblMetazoa" id="XM_022811950">
    <property type="protein sequence ID" value="XP_022667685"/>
    <property type="gene ID" value="LOC111253067"/>
</dbReference>
<dbReference type="EnsemblMetazoa" id="XM_022811952">
    <property type="protein sequence ID" value="XP_022667687"/>
    <property type="gene ID" value="LOC111253067"/>
</dbReference>
<dbReference type="RefSeq" id="XP_022667683.1">
    <property type="nucleotide sequence ID" value="XM_022811948.1"/>
</dbReference>
<dbReference type="RefSeq" id="XP_022667685.1">
    <property type="nucleotide sequence ID" value="XM_022811950.1"/>
</dbReference>
<dbReference type="Pfam" id="PF07690">
    <property type="entry name" value="MFS_1"/>
    <property type="match status" value="1"/>
</dbReference>
<dbReference type="EnsemblMetazoa" id="XM_022811944">
    <property type="protein sequence ID" value="XP_022667679"/>
    <property type="gene ID" value="LOC111253067"/>
</dbReference>
<dbReference type="Proteomes" id="UP000594260">
    <property type="component" value="Unplaced"/>
</dbReference>
<dbReference type="EnsemblMetazoa" id="XM_022811947">
    <property type="protein sequence ID" value="XP_022667682"/>
    <property type="gene ID" value="LOC111253067"/>
</dbReference>
<dbReference type="PANTHER" id="PTHR23506">
    <property type="entry name" value="GH10249P"/>
    <property type="match status" value="1"/>
</dbReference>
<keyword evidence="4 7" id="KW-1133">Transmembrane helix</keyword>
<proteinExistence type="predicted"/>
<feature type="transmembrane region" description="Helical" evidence="7">
    <location>
        <begin position="233"/>
        <end position="249"/>
    </location>
</feature>
<keyword evidence="3 7" id="KW-0812">Transmembrane</keyword>
<feature type="domain" description="Major facilitator superfamily (MFS) profile" evidence="8">
    <location>
        <begin position="30"/>
        <end position="425"/>
    </location>
</feature>
<evidence type="ECO:0000313" key="9">
    <source>
        <dbReference type="EnsemblMetazoa" id="XP_022667684"/>
    </source>
</evidence>
<feature type="transmembrane region" description="Helical" evidence="7">
    <location>
        <begin position="160"/>
        <end position="179"/>
    </location>
</feature>
<dbReference type="EnsemblMetazoa" id="XM_022811953">
    <property type="protein sequence ID" value="XP_022667688"/>
    <property type="gene ID" value="LOC111253067"/>
</dbReference>
<accession>A0A7M7KJA6</accession>
<keyword evidence="2" id="KW-0813">Transport</keyword>
<dbReference type="OrthoDB" id="6490954at2759"/>
<keyword evidence="5 7" id="KW-0472">Membrane</keyword>
<dbReference type="EnsemblMetazoa" id="XM_022811943">
    <property type="protein sequence ID" value="XP_022667678"/>
    <property type="gene ID" value="LOC111253067"/>
</dbReference>
<dbReference type="InterPro" id="IPR036259">
    <property type="entry name" value="MFS_trans_sf"/>
</dbReference>
<dbReference type="EnsemblMetazoa" id="XM_022811949">
    <property type="protein sequence ID" value="XP_022667684"/>
    <property type="gene ID" value="LOC111253067"/>
</dbReference>
<evidence type="ECO:0000313" key="10">
    <source>
        <dbReference type="Proteomes" id="UP000594260"/>
    </source>
</evidence>
<feature type="transmembrane region" description="Helical" evidence="7">
    <location>
        <begin position="123"/>
        <end position="148"/>
    </location>
</feature>
<dbReference type="EnsemblMetazoa" id="XM_022811951">
    <property type="protein sequence ID" value="XP_022667686"/>
    <property type="gene ID" value="LOC111253067"/>
</dbReference>
<dbReference type="EnsemblMetazoa" id="XM_022811946">
    <property type="protein sequence ID" value="XP_022667681"/>
    <property type="gene ID" value="LOC111253067"/>
</dbReference>
<dbReference type="Gene3D" id="1.20.1250.20">
    <property type="entry name" value="MFS general substrate transporter like domains"/>
    <property type="match status" value="2"/>
</dbReference>
<dbReference type="EnsemblMetazoa" id="XM_022811942">
    <property type="protein sequence ID" value="XP_022667677"/>
    <property type="gene ID" value="LOC111253067"/>
</dbReference>
<feature type="region of interest" description="Disordered" evidence="6">
    <location>
        <begin position="459"/>
        <end position="485"/>
    </location>
</feature>
<feature type="transmembrane region" description="Helical" evidence="7">
    <location>
        <begin position="96"/>
        <end position="117"/>
    </location>
</feature>
<protein>
    <recommendedName>
        <fullName evidence="8">Major facilitator superfamily (MFS) profile domain-containing protein</fullName>
    </recommendedName>
</protein>
<dbReference type="RefSeq" id="XP_022667682.1">
    <property type="nucleotide sequence ID" value="XM_022811947.1"/>
</dbReference>
<feature type="transmembrane region" description="Helical" evidence="7">
    <location>
        <begin position="405"/>
        <end position="422"/>
    </location>
</feature>
<evidence type="ECO:0000256" key="3">
    <source>
        <dbReference type="ARBA" id="ARBA00022692"/>
    </source>
</evidence>
<dbReference type="InterPro" id="IPR020846">
    <property type="entry name" value="MFS_dom"/>
</dbReference>
<dbReference type="AlphaFoldDB" id="A0A7M7KJA6"/>
<dbReference type="RefSeq" id="XP_022667687.1">
    <property type="nucleotide sequence ID" value="XM_022811952.1"/>
</dbReference>
<dbReference type="RefSeq" id="XP_022667677.1">
    <property type="nucleotide sequence ID" value="XM_022811942.1"/>
</dbReference>
<dbReference type="OMA" id="WGRFGDK"/>
<evidence type="ECO:0000256" key="2">
    <source>
        <dbReference type="ARBA" id="ARBA00022448"/>
    </source>
</evidence>
<dbReference type="RefSeq" id="XP_022667681.1">
    <property type="nucleotide sequence ID" value="XM_022811946.1"/>
</dbReference>
<sequence>MADLNQMDNYGELRKPGTLGIVWTRRRRIILTILVIGTLLESSCYALMAPFFPDEAQSKGNSATQFGIVFGTYPFVGFIFSPICGKLLLMKVKPKTMLICGMLIDGIFLIMMGSLQYVNDSKWFFALSVLIRFIEAIGSFASITCYYAIASSEFSEKVHFFVPLIETIFGLGIITGPTLGGSLFDLGGYTLPFALFGTCTILFAFITLAFLPELKSQDKTPEKGLKDLYIPQVILNYFMVVVCFILISFNEATLSIQLGKFGLGESAKGACFIVPGGIYAICSITWGAFCRRVADGRYFVLFGGVVALFGLLILGPVPWLNFEAQLWIVLVAQAFIGFGDGAIYVCSFMHTLMFLTQTRGFDNDFGTYALLAGIFSSALSLGGFAGPIIGGILLDLESYEYSTGWIAFILAVGLLLILLSVIRDRIAGIDLREEHLKPPASKPSTTQKVGVEEANSVPAIAGAPPNYDNGRDSGHDNPAMEMTHL</sequence>
<feature type="transmembrane region" description="Helical" evidence="7">
    <location>
        <begin position="68"/>
        <end position="89"/>
    </location>
</feature>
<feature type="transmembrane region" description="Helical" evidence="7">
    <location>
        <begin position="29"/>
        <end position="48"/>
    </location>
</feature>
<dbReference type="InParanoid" id="A0A7M7KJA6"/>
<name>A0A7M7KJA6_VARDE</name>
<evidence type="ECO:0000256" key="6">
    <source>
        <dbReference type="SAM" id="MobiDB-lite"/>
    </source>
</evidence>
<evidence type="ECO:0000256" key="7">
    <source>
        <dbReference type="SAM" id="Phobius"/>
    </source>
</evidence>
<feature type="transmembrane region" description="Helical" evidence="7">
    <location>
        <begin position="326"/>
        <end position="355"/>
    </location>
</feature>
<comment type="subcellular location">
    <subcellularLocation>
        <location evidence="1">Membrane</location>
        <topology evidence="1">Multi-pass membrane protein</topology>
    </subcellularLocation>
</comment>
<dbReference type="PROSITE" id="PS50850">
    <property type="entry name" value="MFS"/>
    <property type="match status" value="1"/>
</dbReference>
<evidence type="ECO:0000256" key="4">
    <source>
        <dbReference type="ARBA" id="ARBA00022989"/>
    </source>
</evidence>
<dbReference type="InterPro" id="IPR011701">
    <property type="entry name" value="MFS"/>
</dbReference>
<dbReference type="GO" id="GO:0022857">
    <property type="term" value="F:transmembrane transporter activity"/>
    <property type="evidence" value="ECO:0007669"/>
    <property type="project" value="InterPro"/>
</dbReference>
<dbReference type="RefSeq" id="XP_022667688.1">
    <property type="nucleotide sequence ID" value="XM_022811953.1"/>
</dbReference>
<keyword evidence="10" id="KW-1185">Reference proteome</keyword>
<organism evidence="9 10">
    <name type="scientific">Varroa destructor</name>
    <name type="common">Honeybee mite</name>
    <dbReference type="NCBI Taxonomy" id="109461"/>
    <lineage>
        <taxon>Eukaryota</taxon>
        <taxon>Metazoa</taxon>
        <taxon>Ecdysozoa</taxon>
        <taxon>Arthropoda</taxon>
        <taxon>Chelicerata</taxon>
        <taxon>Arachnida</taxon>
        <taxon>Acari</taxon>
        <taxon>Parasitiformes</taxon>
        <taxon>Mesostigmata</taxon>
        <taxon>Gamasina</taxon>
        <taxon>Dermanyssoidea</taxon>
        <taxon>Varroidae</taxon>
        <taxon>Varroa</taxon>
    </lineage>
</organism>
<evidence type="ECO:0000256" key="5">
    <source>
        <dbReference type="ARBA" id="ARBA00023136"/>
    </source>
</evidence>
<dbReference type="RefSeq" id="XP_022667679.1">
    <property type="nucleotide sequence ID" value="XM_022811944.1"/>
</dbReference>
<feature type="transmembrane region" description="Helical" evidence="7">
    <location>
        <begin position="191"/>
        <end position="212"/>
    </location>
</feature>
<dbReference type="PANTHER" id="PTHR23506:SF26">
    <property type="entry name" value="MFS-TYPE TRANSPORTER SLC18B1"/>
    <property type="match status" value="1"/>
</dbReference>
<dbReference type="GO" id="GO:0016020">
    <property type="term" value="C:membrane"/>
    <property type="evidence" value="ECO:0007669"/>
    <property type="project" value="UniProtKB-SubCell"/>
</dbReference>
<feature type="transmembrane region" description="Helical" evidence="7">
    <location>
        <begin position="298"/>
        <end position="320"/>
    </location>
</feature>
<dbReference type="SUPFAM" id="SSF103473">
    <property type="entry name" value="MFS general substrate transporter"/>
    <property type="match status" value="1"/>
</dbReference>
<dbReference type="InterPro" id="IPR050930">
    <property type="entry name" value="MFS_Vesicular_Transporter"/>
</dbReference>
<feature type="transmembrane region" description="Helical" evidence="7">
    <location>
        <begin position="367"/>
        <end position="393"/>
    </location>
</feature>
<dbReference type="GeneID" id="111253067"/>
<dbReference type="KEGG" id="vde:111253067"/>
<dbReference type="RefSeq" id="XP_022667686.1">
    <property type="nucleotide sequence ID" value="XM_022811951.1"/>
</dbReference>
<dbReference type="EnsemblMetazoa" id="XM_022811948">
    <property type="protein sequence ID" value="XP_022667683"/>
    <property type="gene ID" value="LOC111253067"/>
</dbReference>
<dbReference type="RefSeq" id="XP_022667678.1">
    <property type="nucleotide sequence ID" value="XM_022811943.1"/>
</dbReference>